<reference evidence="5 6" key="1">
    <citation type="submission" date="2018-03" db="EMBL/GenBank/DDBJ databases">
        <title>Genome assembly of novel Miniimonas species PCH200.</title>
        <authorList>
            <person name="Thakur V."/>
            <person name="Kumar V."/>
            <person name="Singh D."/>
        </authorList>
    </citation>
    <scope>NUCLEOTIDE SEQUENCE [LARGE SCALE GENOMIC DNA]</scope>
    <source>
        <strain evidence="5 6">PCH200</strain>
    </source>
</reference>
<dbReference type="InterPro" id="IPR007349">
    <property type="entry name" value="DUF418"/>
</dbReference>
<dbReference type="InterPro" id="IPR052529">
    <property type="entry name" value="Bact_Transport_Assoc"/>
</dbReference>
<dbReference type="Pfam" id="PF04235">
    <property type="entry name" value="DUF418"/>
    <property type="match status" value="1"/>
</dbReference>
<feature type="transmembrane region" description="Helical" evidence="2">
    <location>
        <begin position="130"/>
        <end position="146"/>
    </location>
</feature>
<feature type="transmembrane region" description="Helical" evidence="2">
    <location>
        <begin position="59"/>
        <end position="76"/>
    </location>
</feature>
<keyword evidence="6" id="KW-1185">Reference proteome</keyword>
<evidence type="ECO:0000259" key="3">
    <source>
        <dbReference type="Pfam" id="PF04235"/>
    </source>
</evidence>
<feature type="transmembrane region" description="Helical" evidence="2">
    <location>
        <begin position="328"/>
        <end position="354"/>
    </location>
</feature>
<evidence type="ECO:0000256" key="1">
    <source>
        <dbReference type="SAM" id="MobiDB-lite"/>
    </source>
</evidence>
<feature type="transmembrane region" description="Helical" evidence="2">
    <location>
        <begin position="176"/>
        <end position="194"/>
    </location>
</feature>
<keyword evidence="2" id="KW-0812">Transmembrane</keyword>
<dbReference type="OrthoDB" id="4966979at2"/>
<dbReference type="RefSeq" id="WP_109227765.1">
    <property type="nucleotide sequence ID" value="NZ_PYHR01000002.1"/>
</dbReference>
<gene>
    <name evidence="5" type="ORF">C8046_00230</name>
</gene>
<sequence length="408" mass="41683">MSSPQFPAGSPVPGPATAPPPQVWTPGPTTGPAFAPTPAPAPTTARTAAPRRRISGVDVARSVAILGMLVAHLGTGHDNRGGGWGEQWMWIFDGRSSALFATLAGVGIALMTRSTAHDDRLGWRRVRTKIAVRAVILFGVGFGLQLLGTPVVVILTSYAVMFLMALPVLRLRSGWLLGLAGVAVVLGPVVALGLRQSLTGTVQPSVVFLWEGPLIGELVLGYYPVVVWIAYLLVGIVVGRGALASRRYAAALLGGGALVAAAAYGVGASLSSGTGSSTGPFDVLFWPDALLSVEPHANSGFDVVGNLGVAVAVLGLCLLATSGRVGELALWPLAATGSMSLTIYSAQLVVIAVLGSDAVYYPASNGPLLALALGSIAFACLWRATLGQGPLERLLKAASDGAARSVSA</sequence>
<feature type="domain" description="Heparan-alpha-glucosaminide N-acetyltransferase catalytic" evidence="4">
    <location>
        <begin position="53"/>
        <end position="245"/>
    </location>
</feature>
<feature type="compositionally biased region" description="Pro residues" evidence="1">
    <location>
        <begin position="10"/>
        <end position="23"/>
    </location>
</feature>
<dbReference type="InterPro" id="IPR012429">
    <property type="entry name" value="HGSNAT_cat"/>
</dbReference>
<dbReference type="PANTHER" id="PTHR30590:SF3">
    <property type="entry name" value="HYPOTHETICAL MEMBRANE SPANNING PROTEIN"/>
    <property type="match status" value="1"/>
</dbReference>
<evidence type="ECO:0000259" key="4">
    <source>
        <dbReference type="Pfam" id="PF07786"/>
    </source>
</evidence>
<protein>
    <recommendedName>
        <fullName evidence="7">Heparan-alpha-glucosaminide N-acetyltransferase catalytic domain-containing protein</fullName>
    </recommendedName>
</protein>
<accession>A0A2U1ZR48</accession>
<feature type="transmembrane region" description="Helical" evidence="2">
    <location>
        <begin position="366"/>
        <end position="386"/>
    </location>
</feature>
<dbReference type="Proteomes" id="UP000245166">
    <property type="component" value="Unassembled WGS sequence"/>
</dbReference>
<dbReference type="PANTHER" id="PTHR30590">
    <property type="entry name" value="INNER MEMBRANE PROTEIN"/>
    <property type="match status" value="1"/>
</dbReference>
<organism evidence="5 6">
    <name type="scientific">Serinibacter arcticus</name>
    <dbReference type="NCBI Taxonomy" id="1655435"/>
    <lineage>
        <taxon>Bacteria</taxon>
        <taxon>Bacillati</taxon>
        <taxon>Actinomycetota</taxon>
        <taxon>Actinomycetes</taxon>
        <taxon>Micrococcales</taxon>
        <taxon>Beutenbergiaceae</taxon>
        <taxon>Serinibacter</taxon>
    </lineage>
</organism>
<comment type="caution">
    <text evidence="5">The sequence shown here is derived from an EMBL/GenBank/DDBJ whole genome shotgun (WGS) entry which is preliminary data.</text>
</comment>
<feature type="transmembrane region" description="Helical" evidence="2">
    <location>
        <begin position="88"/>
        <end position="110"/>
    </location>
</feature>
<evidence type="ECO:0000313" key="6">
    <source>
        <dbReference type="Proteomes" id="UP000245166"/>
    </source>
</evidence>
<keyword evidence="2" id="KW-0472">Membrane</keyword>
<name>A0A2U1ZR48_9MICO</name>
<keyword evidence="2" id="KW-1133">Transmembrane helix</keyword>
<dbReference type="AlphaFoldDB" id="A0A2U1ZR48"/>
<feature type="transmembrane region" description="Helical" evidence="2">
    <location>
        <begin position="250"/>
        <end position="270"/>
    </location>
</feature>
<evidence type="ECO:0008006" key="7">
    <source>
        <dbReference type="Google" id="ProtNLM"/>
    </source>
</evidence>
<feature type="region of interest" description="Disordered" evidence="1">
    <location>
        <begin position="1"/>
        <end position="51"/>
    </location>
</feature>
<feature type="transmembrane region" description="Helical" evidence="2">
    <location>
        <begin position="303"/>
        <end position="321"/>
    </location>
</feature>
<feature type="transmembrane region" description="Helical" evidence="2">
    <location>
        <begin position="214"/>
        <end position="238"/>
    </location>
</feature>
<feature type="transmembrane region" description="Helical" evidence="2">
    <location>
        <begin position="152"/>
        <end position="169"/>
    </location>
</feature>
<evidence type="ECO:0000256" key="2">
    <source>
        <dbReference type="SAM" id="Phobius"/>
    </source>
</evidence>
<feature type="domain" description="DUF418" evidence="3">
    <location>
        <begin position="297"/>
        <end position="399"/>
    </location>
</feature>
<dbReference type="EMBL" id="PYHR01000002">
    <property type="protein sequence ID" value="PWD49382.1"/>
    <property type="molecule type" value="Genomic_DNA"/>
</dbReference>
<feature type="compositionally biased region" description="Low complexity" evidence="1">
    <location>
        <begin position="25"/>
        <end position="34"/>
    </location>
</feature>
<evidence type="ECO:0000313" key="5">
    <source>
        <dbReference type="EMBL" id="PWD49382.1"/>
    </source>
</evidence>
<proteinExistence type="predicted"/>
<dbReference type="Pfam" id="PF07786">
    <property type="entry name" value="HGSNAT_cat"/>
    <property type="match status" value="1"/>
</dbReference>